<reference evidence="1 2" key="1">
    <citation type="submission" date="2010-07" db="EMBL/GenBank/DDBJ databases">
        <authorList>
            <person name="Muzny D."/>
            <person name="Qin X."/>
            <person name="Deng J."/>
            <person name="Jiang H."/>
            <person name="Liu Y."/>
            <person name="Qu J."/>
            <person name="Song X.-Z."/>
            <person name="Zhang L."/>
            <person name="Thornton R."/>
            <person name="Coyle M."/>
            <person name="Francisco L."/>
            <person name="Jackson L."/>
            <person name="Javaid M."/>
            <person name="Korchina V."/>
            <person name="Kovar C."/>
            <person name="Mata R."/>
            <person name="Mathew T."/>
            <person name="Ngo R."/>
            <person name="Nguyen L."/>
            <person name="Nguyen N."/>
            <person name="Okwuonu G."/>
            <person name="Ongeri F."/>
            <person name="Pham C."/>
            <person name="Simmons D."/>
            <person name="Wilczek-Boney K."/>
            <person name="Hale W."/>
            <person name="Jakkamsetti A."/>
            <person name="Pham P."/>
            <person name="Ruth R."/>
            <person name="San Lucas F."/>
            <person name="Warren J."/>
            <person name="Zhang J."/>
            <person name="Zhao Z."/>
            <person name="Zhou C."/>
            <person name="Zhu D."/>
            <person name="Lee S."/>
            <person name="Bess C."/>
            <person name="Blankenburg K."/>
            <person name="Forbes L."/>
            <person name="Fu Q."/>
            <person name="Gubbala S."/>
            <person name="Hirani K."/>
            <person name="Jayaseelan J.C."/>
            <person name="Lara F."/>
            <person name="Munidasa M."/>
            <person name="Palculict T."/>
            <person name="Patil S."/>
            <person name="Pu L.-L."/>
            <person name="Saada N."/>
            <person name="Tang L."/>
            <person name="Weissenberger G."/>
            <person name="Zhu Y."/>
            <person name="Hemphill L."/>
            <person name="Shang Y."/>
            <person name="Youmans B."/>
            <person name="Ayvaz T."/>
            <person name="Ross M."/>
            <person name="Santibanez J."/>
            <person name="Aqrawi P."/>
            <person name="Gross S."/>
            <person name="Joshi V."/>
            <person name="Fowler G."/>
            <person name="Nazareth L."/>
            <person name="Reid J."/>
            <person name="Worley K."/>
            <person name="Petrosino J."/>
            <person name="Highlander S."/>
            <person name="Gibbs R."/>
        </authorList>
    </citation>
    <scope>NUCLEOTIDE SEQUENCE [LARGE SCALE GENOMIC DNA]</scope>
    <source>
        <strain evidence="1 2">ATCC 700338</strain>
    </source>
</reference>
<evidence type="ECO:0000313" key="2">
    <source>
        <dbReference type="Proteomes" id="UP000004290"/>
    </source>
</evidence>
<name>E0PD93_STREI</name>
<dbReference type="GeneID" id="64018682"/>
<protein>
    <submittedName>
        <fullName evidence="1">Uncharacterized protein</fullName>
    </submittedName>
</protein>
<organism evidence="1 2">
    <name type="scientific">Streptococcus equinus ATCC 700338</name>
    <dbReference type="NCBI Taxonomy" id="864569"/>
    <lineage>
        <taxon>Bacteria</taxon>
        <taxon>Bacillati</taxon>
        <taxon>Bacillota</taxon>
        <taxon>Bacilli</taxon>
        <taxon>Lactobacillales</taxon>
        <taxon>Streptococcaceae</taxon>
        <taxon>Streptococcus</taxon>
    </lineage>
</organism>
<comment type="caution">
    <text evidence="1">The sequence shown here is derived from an EMBL/GenBank/DDBJ whole genome shotgun (WGS) entry which is preliminary data.</text>
</comment>
<dbReference type="InterPro" id="IPR046733">
    <property type="entry name" value="DUF6625"/>
</dbReference>
<dbReference type="AlphaFoldDB" id="E0PD93"/>
<keyword evidence="2" id="KW-1185">Reference proteome</keyword>
<dbReference type="HOGENOM" id="CLU_068038_0_0_9"/>
<gene>
    <name evidence="1" type="ORF">HMPREF9319_0816</name>
</gene>
<dbReference type="RefSeq" id="WP_003064498.1">
    <property type="nucleotide sequence ID" value="NZ_GL397128.1"/>
</dbReference>
<dbReference type="Pfam" id="PF20330">
    <property type="entry name" value="DUF6625"/>
    <property type="match status" value="1"/>
</dbReference>
<dbReference type="Proteomes" id="UP000004290">
    <property type="component" value="Unassembled WGS sequence"/>
</dbReference>
<sequence>MNNRKNKIAIVGIWYGNHNPDYFDFWLKSASFNDKIDFYIIGEINGKTQLPDNVFYVPMALSEIEARIQEKINLKVKVKRPYKLCDFRPAYGLIFADILIGYDYWGHCDFDLIWGNLQKILEDYHYSQYDVFLNRGHLTLYRNNESINQLFMKQGDICGGYRSVFQSPINWGFDETQGMNKIIAKNKISSFTENVCADIDFRKERFCHAAETNSLTKNYDYQAFYWENGKVIKVYIDDNHEIATIDYPYIHLQRRKNMVQQDFQFNKRIWITNHGFYNDDSKEITKENIKLANSFHSKEKELAEEEQFSKKHWKLKVRKLLTTTTLGREIIKLYYFLKASN</sequence>
<dbReference type="EMBL" id="AEEL01000013">
    <property type="protein sequence ID" value="EFM27678.1"/>
    <property type="molecule type" value="Genomic_DNA"/>
</dbReference>
<proteinExistence type="predicted"/>
<accession>E0PD93</accession>
<evidence type="ECO:0000313" key="1">
    <source>
        <dbReference type="EMBL" id="EFM27678.1"/>
    </source>
</evidence>